<feature type="transmembrane region" description="Helical" evidence="5">
    <location>
        <begin position="298"/>
        <end position="317"/>
    </location>
</feature>
<keyword evidence="5" id="KW-1133">Transmembrane helix</keyword>
<gene>
    <name evidence="8" type="ORF">DW740_02475</name>
</gene>
<evidence type="ECO:0000256" key="4">
    <source>
        <dbReference type="SAM" id="MobiDB-lite"/>
    </source>
</evidence>
<evidence type="ECO:0000256" key="6">
    <source>
        <dbReference type="SAM" id="SignalP"/>
    </source>
</evidence>
<evidence type="ECO:0000259" key="7">
    <source>
        <dbReference type="Pfam" id="PF17802"/>
    </source>
</evidence>
<evidence type="ECO:0000313" key="9">
    <source>
        <dbReference type="Proteomes" id="UP000283745"/>
    </source>
</evidence>
<comment type="caution">
    <text evidence="8">The sequence shown here is derived from an EMBL/GenBank/DDBJ whole genome shotgun (WGS) entry which is preliminary data.</text>
</comment>
<feature type="signal peptide" evidence="6">
    <location>
        <begin position="1"/>
        <end position="25"/>
    </location>
</feature>
<keyword evidence="5" id="KW-0812">Transmembrane</keyword>
<feature type="compositionally biased region" description="Low complexity" evidence="4">
    <location>
        <begin position="282"/>
        <end position="291"/>
    </location>
</feature>
<keyword evidence="2" id="KW-0964">Secreted</keyword>
<dbReference type="EMBL" id="QSKF01000001">
    <property type="protein sequence ID" value="RHE42188.1"/>
    <property type="molecule type" value="Genomic_DNA"/>
</dbReference>
<dbReference type="SUPFAM" id="SSF49478">
    <property type="entry name" value="Cna protein B-type domain"/>
    <property type="match status" value="1"/>
</dbReference>
<dbReference type="PANTHER" id="PTHR36108:SF13">
    <property type="entry name" value="COLOSSIN-B-RELATED"/>
    <property type="match status" value="1"/>
</dbReference>
<dbReference type="InterPro" id="IPR013783">
    <property type="entry name" value="Ig-like_fold"/>
</dbReference>
<evidence type="ECO:0000256" key="5">
    <source>
        <dbReference type="SAM" id="Phobius"/>
    </source>
</evidence>
<organism evidence="8 9">
    <name type="scientific">Blautia obeum</name>
    <dbReference type="NCBI Taxonomy" id="40520"/>
    <lineage>
        <taxon>Bacteria</taxon>
        <taxon>Bacillati</taxon>
        <taxon>Bacillota</taxon>
        <taxon>Clostridia</taxon>
        <taxon>Lachnospirales</taxon>
        <taxon>Lachnospiraceae</taxon>
        <taxon>Blautia</taxon>
    </lineage>
</organism>
<dbReference type="Pfam" id="PF17802">
    <property type="entry name" value="SpaA"/>
    <property type="match status" value="1"/>
</dbReference>
<dbReference type="PANTHER" id="PTHR36108">
    <property type="entry name" value="COLOSSIN-B-RELATED"/>
    <property type="match status" value="1"/>
</dbReference>
<feature type="region of interest" description="Disordered" evidence="4">
    <location>
        <begin position="266"/>
        <end position="291"/>
    </location>
</feature>
<name>A0A414JCA9_9FIRM</name>
<evidence type="ECO:0000256" key="1">
    <source>
        <dbReference type="ARBA" id="ARBA00007257"/>
    </source>
</evidence>
<feature type="domain" description="SpaA-like prealbumin fold" evidence="7">
    <location>
        <begin position="162"/>
        <end position="244"/>
    </location>
</feature>
<protein>
    <recommendedName>
        <fullName evidence="7">SpaA-like prealbumin fold domain-containing protein</fullName>
    </recommendedName>
</protein>
<evidence type="ECO:0000256" key="3">
    <source>
        <dbReference type="ARBA" id="ARBA00022729"/>
    </source>
</evidence>
<evidence type="ECO:0000313" key="8">
    <source>
        <dbReference type="EMBL" id="RHE42188.1"/>
    </source>
</evidence>
<accession>A0A414JCA9</accession>
<keyword evidence="3 6" id="KW-0732">Signal</keyword>
<feature type="chain" id="PRO_5019575750" description="SpaA-like prealbumin fold domain-containing protein" evidence="6">
    <location>
        <begin position="26"/>
        <end position="324"/>
    </location>
</feature>
<dbReference type="InterPro" id="IPR041033">
    <property type="entry name" value="SpaA_PFL_dom_1"/>
</dbReference>
<proteinExistence type="inferred from homology"/>
<evidence type="ECO:0000256" key="2">
    <source>
        <dbReference type="ARBA" id="ARBA00022525"/>
    </source>
</evidence>
<dbReference type="Gene3D" id="2.60.40.10">
    <property type="entry name" value="Immunoglobulins"/>
    <property type="match status" value="2"/>
</dbReference>
<reference evidence="8 9" key="1">
    <citation type="submission" date="2018-08" db="EMBL/GenBank/DDBJ databases">
        <title>A genome reference for cultivated species of the human gut microbiota.</title>
        <authorList>
            <person name="Zou Y."/>
            <person name="Xue W."/>
            <person name="Luo G."/>
        </authorList>
    </citation>
    <scope>NUCLEOTIDE SEQUENCE [LARGE SCALE GENOMIC DNA]</scope>
    <source>
        <strain evidence="8 9">AM28-23</strain>
    </source>
</reference>
<dbReference type="RefSeq" id="WP_015543124.1">
    <property type="nucleotide sequence ID" value="NZ_CABJFK010000001.1"/>
</dbReference>
<keyword evidence="5" id="KW-0472">Membrane</keyword>
<sequence length="324" mass="34898">MKKNKKWTVLALICLLMLMVLPVKAETTGSIAIQLHSDAAEVEMTLYKVAAYADEEYTMTEEFQGCGITTKQLLEAKNVSQITDTLEKYVAAQKLKGIQKTKKANEILLYEGLPPGLYFAVQTAGQDKALAESTLILLPSTESGEKNYHPEVTVKCVSQVGAVILNKTDPDGNVLEGACFRLQQKNGDSWKELNVSLTTNKNGQLQVSGLPFGKYQFVETKAPDGFVKSDKPVSFEISKAGEVTENEGKYETLSGTVEELQVINQPEKETPPGSGNPGSHDSGSSTKTSVKTGDNTPIALFVFLLAAGACAGLAVSVKIKKGKK</sequence>
<dbReference type="Proteomes" id="UP000283745">
    <property type="component" value="Unassembled WGS sequence"/>
</dbReference>
<comment type="similarity">
    <text evidence="1">Belongs to the serine-aspartate repeat-containing protein (SDr) family.</text>
</comment>
<dbReference type="AlphaFoldDB" id="A0A414JCA9"/>